<comment type="caution">
    <text evidence="3">The sequence shown here is derived from an EMBL/GenBank/DDBJ whole genome shotgun (WGS) entry which is preliminary data.</text>
</comment>
<evidence type="ECO:0000313" key="2">
    <source>
        <dbReference type="EMBL" id="CAL6027039.1"/>
    </source>
</evidence>
<dbReference type="EMBL" id="CAXDID020000103">
    <property type="protein sequence ID" value="CAL6027039.1"/>
    <property type="molecule type" value="Genomic_DNA"/>
</dbReference>
<protein>
    <submittedName>
        <fullName evidence="3">Hypothetical_protein</fullName>
    </submittedName>
</protein>
<reference evidence="3 4" key="1">
    <citation type="submission" date="2024-07" db="EMBL/GenBank/DDBJ databases">
        <authorList>
            <person name="Akdeniz Z."/>
        </authorList>
    </citation>
    <scope>NUCLEOTIDE SEQUENCE [LARGE SCALE GENOMIC DNA]</scope>
</reference>
<organism evidence="3 4">
    <name type="scientific">Hexamita inflata</name>
    <dbReference type="NCBI Taxonomy" id="28002"/>
    <lineage>
        <taxon>Eukaryota</taxon>
        <taxon>Metamonada</taxon>
        <taxon>Diplomonadida</taxon>
        <taxon>Hexamitidae</taxon>
        <taxon>Hexamitinae</taxon>
        <taxon>Hexamita</taxon>
    </lineage>
</organism>
<gene>
    <name evidence="2" type="ORF">HINF_LOCUS31135</name>
    <name evidence="3" type="ORF">HINF_LOCUS31137</name>
</gene>
<keyword evidence="4" id="KW-1185">Reference proteome</keyword>
<evidence type="ECO:0000256" key="1">
    <source>
        <dbReference type="SAM" id="Coils"/>
    </source>
</evidence>
<dbReference type="EMBL" id="CAXDID020000103">
    <property type="protein sequence ID" value="CAL6027043.1"/>
    <property type="molecule type" value="Genomic_DNA"/>
</dbReference>
<accession>A0ABP1IZK5</accession>
<evidence type="ECO:0000313" key="4">
    <source>
        <dbReference type="Proteomes" id="UP001642409"/>
    </source>
</evidence>
<proteinExistence type="predicted"/>
<sequence length="106" mass="12558">MKYQTIDNIIESLPLLRQISSSVILPNLSKLNQYWQETTSLTSDTSSINDKLTVNEIQQKIILQRQSIEKYNKRLQFLNEQVEIIQRNMTSLKVNQKRIRTIGYRM</sequence>
<keyword evidence="1" id="KW-0175">Coiled coil</keyword>
<feature type="coiled-coil region" evidence="1">
    <location>
        <begin position="54"/>
        <end position="95"/>
    </location>
</feature>
<dbReference type="Proteomes" id="UP001642409">
    <property type="component" value="Unassembled WGS sequence"/>
</dbReference>
<name>A0ABP1IZK5_9EUKA</name>
<evidence type="ECO:0000313" key="3">
    <source>
        <dbReference type="EMBL" id="CAL6027043.1"/>
    </source>
</evidence>